<keyword evidence="8" id="KW-1185">Reference proteome</keyword>
<feature type="active site" description="Proton donor" evidence="4">
    <location>
        <position position="175"/>
    </location>
</feature>
<evidence type="ECO:0000256" key="2">
    <source>
        <dbReference type="ARBA" id="ARBA00022801"/>
    </source>
</evidence>
<organism evidence="7 8">
    <name type="scientific">Pontibacter mangrovi</name>
    <dbReference type="NCBI Taxonomy" id="2589816"/>
    <lineage>
        <taxon>Bacteria</taxon>
        <taxon>Pseudomonadati</taxon>
        <taxon>Bacteroidota</taxon>
        <taxon>Cytophagia</taxon>
        <taxon>Cytophagales</taxon>
        <taxon>Hymenobacteraceae</taxon>
        <taxon>Pontibacter</taxon>
    </lineage>
</organism>
<evidence type="ECO:0000256" key="5">
    <source>
        <dbReference type="SAM" id="SignalP"/>
    </source>
</evidence>
<keyword evidence="2 4" id="KW-0378">Hydrolase</keyword>
<dbReference type="InterPro" id="IPR000805">
    <property type="entry name" value="Glyco_hydro_26"/>
</dbReference>
<keyword evidence="3 4" id="KW-0326">Glycosidase</keyword>
<dbReference type="PROSITE" id="PS51257">
    <property type="entry name" value="PROKAR_LIPOPROTEIN"/>
    <property type="match status" value="1"/>
</dbReference>
<evidence type="ECO:0000256" key="3">
    <source>
        <dbReference type="ARBA" id="ARBA00023295"/>
    </source>
</evidence>
<comment type="caution">
    <text evidence="7">The sequence shown here is derived from an EMBL/GenBank/DDBJ whole genome shotgun (WGS) entry which is preliminary data.</text>
</comment>
<dbReference type="SUPFAM" id="SSF51445">
    <property type="entry name" value="(Trans)glycosidases"/>
    <property type="match status" value="1"/>
</dbReference>
<dbReference type="GO" id="GO:0016985">
    <property type="term" value="F:mannan endo-1,4-beta-mannosidase activity"/>
    <property type="evidence" value="ECO:0007669"/>
    <property type="project" value="InterPro"/>
</dbReference>
<accession>A0A501W3V9</accession>
<proteinExistence type="inferred from homology"/>
<gene>
    <name evidence="7" type="ORF">FJM65_11865</name>
</gene>
<dbReference type="PANTHER" id="PTHR40079">
    <property type="entry name" value="MANNAN ENDO-1,4-BETA-MANNOSIDASE E-RELATED"/>
    <property type="match status" value="1"/>
</dbReference>
<dbReference type="OrthoDB" id="9803686at2"/>
<evidence type="ECO:0000313" key="8">
    <source>
        <dbReference type="Proteomes" id="UP000316727"/>
    </source>
</evidence>
<protein>
    <submittedName>
        <fullName evidence="7">Glycoside hydrolase</fullName>
    </submittedName>
</protein>
<dbReference type="PRINTS" id="PR00739">
    <property type="entry name" value="GLHYDRLASE26"/>
</dbReference>
<dbReference type="Proteomes" id="UP000316727">
    <property type="component" value="Unassembled WGS sequence"/>
</dbReference>
<reference evidence="7 8" key="1">
    <citation type="submission" date="2019-06" db="EMBL/GenBank/DDBJ databases">
        <title>A novel bacterium of genus Pontibacter, isolated from marine sediment.</title>
        <authorList>
            <person name="Huang H."/>
            <person name="Mo K."/>
            <person name="Hu Y."/>
        </authorList>
    </citation>
    <scope>NUCLEOTIDE SEQUENCE [LARGE SCALE GENOMIC DNA]</scope>
    <source>
        <strain evidence="7 8">HB172049</strain>
    </source>
</reference>
<dbReference type="GO" id="GO:0006080">
    <property type="term" value="P:substituted mannan metabolic process"/>
    <property type="evidence" value="ECO:0007669"/>
    <property type="project" value="InterPro"/>
</dbReference>
<dbReference type="Pfam" id="PF02156">
    <property type="entry name" value="Glyco_hydro_26"/>
    <property type="match status" value="1"/>
</dbReference>
<dbReference type="PANTHER" id="PTHR40079:SF4">
    <property type="entry name" value="GH26 DOMAIN-CONTAINING PROTEIN-RELATED"/>
    <property type="match status" value="1"/>
</dbReference>
<feature type="active site" description="Nucleophile" evidence="4">
    <location>
        <position position="268"/>
    </location>
</feature>
<evidence type="ECO:0000256" key="4">
    <source>
        <dbReference type="PROSITE-ProRule" id="PRU01100"/>
    </source>
</evidence>
<sequence>MRNLTLTLLLASCFLLACSAAFAQSTRVLPYLKSIAGTKTVAGQHNREPNKDPDRWSEYISNTTGKYPGLWSGDFLFQQENMDNRWTMIQEAKKQWDRGALVNIMWHACPPDEGEPCGWDPGLLNAPLSDHEWKELTTNGTPLNKAWKSRMDDIAVYLQYLKENGVEVLFRPLHEMNQGKFWWGGRPGPEGTAKLYRITHDYMVKEKGLTNLIWVWDMQDMSRDFAAYNPGEAYWDVFAFDVYDQGFDKSWYDYILSIVGDKPIAIGECAKLPSPAMLKAQPRWVFFMAWSELVQESNTAAEIKALYHSPRVVTLDKMPGWQHHAE</sequence>
<name>A0A501W3V9_9BACT</name>
<dbReference type="EMBL" id="VFRQ01000006">
    <property type="protein sequence ID" value="TPE43452.1"/>
    <property type="molecule type" value="Genomic_DNA"/>
</dbReference>
<dbReference type="InterPro" id="IPR022790">
    <property type="entry name" value="GH26_dom"/>
</dbReference>
<evidence type="ECO:0000313" key="7">
    <source>
        <dbReference type="EMBL" id="TPE43452.1"/>
    </source>
</evidence>
<keyword evidence="5" id="KW-0732">Signal</keyword>
<dbReference type="RefSeq" id="WP_140621756.1">
    <property type="nucleotide sequence ID" value="NZ_VFRQ01000006.1"/>
</dbReference>
<feature type="domain" description="GH26" evidence="6">
    <location>
        <begin position="23"/>
        <end position="316"/>
    </location>
</feature>
<feature type="signal peptide" evidence="5">
    <location>
        <begin position="1"/>
        <end position="23"/>
    </location>
</feature>
<dbReference type="PROSITE" id="PS51764">
    <property type="entry name" value="GH26"/>
    <property type="match status" value="1"/>
</dbReference>
<dbReference type="AlphaFoldDB" id="A0A501W3V9"/>
<dbReference type="Gene3D" id="3.20.20.80">
    <property type="entry name" value="Glycosidases"/>
    <property type="match status" value="1"/>
</dbReference>
<evidence type="ECO:0000259" key="6">
    <source>
        <dbReference type="PROSITE" id="PS51764"/>
    </source>
</evidence>
<evidence type="ECO:0000256" key="1">
    <source>
        <dbReference type="ARBA" id="ARBA00007754"/>
    </source>
</evidence>
<comment type="similarity">
    <text evidence="1 4">Belongs to the glycosyl hydrolase 26 family.</text>
</comment>
<dbReference type="InterPro" id="IPR017853">
    <property type="entry name" value="GH"/>
</dbReference>
<feature type="chain" id="PRO_5021254747" evidence="5">
    <location>
        <begin position="24"/>
        <end position="326"/>
    </location>
</feature>